<comment type="cofactor">
    <cofactor evidence="1">
        <name>Mg(2+)</name>
        <dbReference type="ChEBI" id="CHEBI:18420"/>
    </cofactor>
</comment>
<evidence type="ECO:0000256" key="1">
    <source>
        <dbReference type="ARBA" id="ARBA00001946"/>
    </source>
</evidence>
<evidence type="ECO:0000313" key="11">
    <source>
        <dbReference type="EMBL" id="CAK0787905.1"/>
    </source>
</evidence>
<evidence type="ECO:0000256" key="5">
    <source>
        <dbReference type="ARBA" id="ARBA00023239"/>
    </source>
</evidence>
<dbReference type="Proteomes" id="UP001314263">
    <property type="component" value="Unassembled WGS sequence"/>
</dbReference>
<evidence type="ECO:0000256" key="7">
    <source>
        <dbReference type="ARBA" id="ARBA00048995"/>
    </source>
</evidence>
<dbReference type="HAMAP" id="MF_00595">
    <property type="entry name" value="PEPcase_type1"/>
    <property type="match status" value="1"/>
</dbReference>
<comment type="catalytic activity">
    <reaction evidence="7">
        <text>oxaloacetate + phosphate = phosphoenolpyruvate + hydrogencarbonate</text>
        <dbReference type="Rhea" id="RHEA:28370"/>
        <dbReference type="ChEBI" id="CHEBI:16452"/>
        <dbReference type="ChEBI" id="CHEBI:17544"/>
        <dbReference type="ChEBI" id="CHEBI:43474"/>
        <dbReference type="ChEBI" id="CHEBI:58702"/>
        <dbReference type="EC" id="4.1.1.31"/>
    </reaction>
</comment>
<protein>
    <recommendedName>
        <fullName evidence="3">phosphoenolpyruvate carboxylase</fullName>
        <ecNumber evidence="3">4.1.1.31</ecNumber>
    </recommendedName>
</protein>
<feature type="active site" evidence="8">
    <location>
        <position position="155"/>
    </location>
</feature>
<feature type="active site" evidence="9">
    <location>
        <position position="804"/>
    </location>
</feature>
<proteinExistence type="inferred from homology"/>
<feature type="compositionally biased region" description="Low complexity" evidence="10">
    <location>
        <begin position="469"/>
        <end position="486"/>
    </location>
</feature>
<dbReference type="PRINTS" id="PR00150">
    <property type="entry name" value="PEPCARBXLASE"/>
</dbReference>
<sequence>MEAYEDFHFAADYPLAPLEDDCKLLRNLLDDCLRIEVGENLFVKFEAMRTLSHCVSELNQKNVKSSSKVLSQNMANELMSMPLDEAIPLTRACGHYLNLTQIAETHHSVRTSRIEGVATKTFNEVFGHLIAHGMTPDELYDAVCKQRTEVVLTAHPTQVNRRTLQHKHCRIAALLAQNDRPDYMQHEKDEIQMDIMREITSLWQTDELRRHKPTPVDEARGGLHIVEQSLWAAVPAFLRKLSLALKKHTGRELPIDATPLTFGSWMGGDRDGNPNVTASVTHSVAILARWMAADLYLREVDALRFELSQNHASDEVWRLAREITTAQHAQGDSHAAPPGQGSNGAAMPPRQNMRTSSYGTMPSDKPVSGLGKMPAPHHTFHEERQASAHDITHDAAGMPIAPGVGPLIMRPDGQRLEVGSPPTELLWSPRIAASRGSSAELAQGAFSTQQTPLRGDSLEGSSYPASPKANGNASGSGSDLGSLDSGAQQAPPASAKAGAMSEKLSSRVSSLGKAATSPDSIKKRGLRAARYHKTSIDALLHPRHQSATPYRIVLGDVRQKLVDTRKRMEDILAGGAPADDDVWYETTEALAEPLLACYWSLWECGSGIVAEGRLLDLLRRVYCFGVGLMKMDLRQESSRHSDAVSAVTKYLGLGEFSEWSEDGRMEWLVKELQSKRPLVPPAMPLTGEVKEVLDTFKVAAELGPESLSAYVISMATRPSDVLAVELLKREASLASAADKTSSRSAAQPRAAVQRVVPLFETLDDLDSAGATLKRLLDTPWYRQQLREVHDDHQEIMLGYSDSGKDGGRLAAAWALYKCQEDLVQVCKEAGVKMTLFHGRGGTVGRGGGPSHLAIQSQPPGSVQGSLRITEQGEMVQAKFGMPAVAGRQMEVFSTAVLLATHSPPRSPRKHEWRAHMERMSAISCEAYRDLVFKNPDFVPYFRAVTPEEELSNLNIGSRPSRRKQGGGVETLRAIPWIFAWTQVRMVLPAWLGIDTALRRLFEDGKRADLREMYAEWPFFQSTIDLIEMILAKADMRIAELYDATLVTDPAHRRLGARIRQHFHATVDAVLQVTGHQHLCQNNPTLRRLIEMRNPYIEPINIFQVEVLRQLREQPEDRTLRDALLVSINGVASGMRNTG</sequence>
<dbReference type="Pfam" id="PF00311">
    <property type="entry name" value="PEPcase"/>
    <property type="match status" value="2"/>
</dbReference>
<dbReference type="GO" id="GO:0015977">
    <property type="term" value="P:carbon fixation"/>
    <property type="evidence" value="ECO:0007669"/>
    <property type="project" value="UniProtKB-KW"/>
</dbReference>
<dbReference type="InterPro" id="IPR018129">
    <property type="entry name" value="PEP_COase_Lys_AS"/>
</dbReference>
<dbReference type="PANTHER" id="PTHR30523:SF6">
    <property type="entry name" value="PHOSPHOENOLPYRUVATE CARBOXYLASE"/>
    <property type="match status" value="1"/>
</dbReference>
<evidence type="ECO:0000256" key="3">
    <source>
        <dbReference type="ARBA" id="ARBA00012305"/>
    </source>
</evidence>
<evidence type="ECO:0000256" key="10">
    <source>
        <dbReference type="SAM" id="MobiDB-lite"/>
    </source>
</evidence>
<dbReference type="InterPro" id="IPR022805">
    <property type="entry name" value="PEP_COase_bac/pln-type"/>
</dbReference>
<dbReference type="InterPro" id="IPR021135">
    <property type="entry name" value="PEP_COase"/>
</dbReference>
<keyword evidence="5" id="KW-0456">Lyase</keyword>
<feature type="region of interest" description="Disordered" evidence="10">
    <location>
        <begin position="438"/>
        <end position="502"/>
    </location>
</feature>
<dbReference type="InterPro" id="IPR015813">
    <property type="entry name" value="Pyrv/PenolPyrv_kinase-like_dom"/>
</dbReference>
<keyword evidence="4" id="KW-0460">Magnesium</keyword>
<dbReference type="GO" id="GO:0006099">
    <property type="term" value="P:tricarboxylic acid cycle"/>
    <property type="evidence" value="ECO:0007669"/>
    <property type="project" value="InterPro"/>
</dbReference>
<accession>A0AAV1INP5</accession>
<feature type="region of interest" description="Disordered" evidence="10">
    <location>
        <begin position="327"/>
        <end position="372"/>
    </location>
</feature>
<keyword evidence="6" id="KW-0120">Carbon dioxide fixation</keyword>
<comment type="caution">
    <text evidence="11">The sequence shown here is derived from an EMBL/GenBank/DDBJ whole genome shotgun (WGS) entry which is preliminary data.</text>
</comment>
<dbReference type="InterPro" id="IPR033129">
    <property type="entry name" value="PEPCASE_His_AS"/>
</dbReference>
<evidence type="ECO:0000256" key="8">
    <source>
        <dbReference type="PROSITE-ProRule" id="PRU10111"/>
    </source>
</evidence>
<dbReference type="PROSITE" id="PS00393">
    <property type="entry name" value="PEPCASE_2"/>
    <property type="match status" value="1"/>
</dbReference>
<organism evidence="11 12">
    <name type="scientific">Coccomyxa viridis</name>
    <dbReference type="NCBI Taxonomy" id="1274662"/>
    <lineage>
        <taxon>Eukaryota</taxon>
        <taxon>Viridiplantae</taxon>
        <taxon>Chlorophyta</taxon>
        <taxon>core chlorophytes</taxon>
        <taxon>Trebouxiophyceae</taxon>
        <taxon>Trebouxiophyceae incertae sedis</taxon>
        <taxon>Coccomyxaceae</taxon>
        <taxon>Coccomyxa</taxon>
    </lineage>
</organism>
<dbReference type="EC" id="4.1.1.31" evidence="3"/>
<evidence type="ECO:0000256" key="6">
    <source>
        <dbReference type="ARBA" id="ARBA00023300"/>
    </source>
</evidence>
<reference evidence="11 12" key="1">
    <citation type="submission" date="2023-10" db="EMBL/GenBank/DDBJ databases">
        <authorList>
            <person name="Maclean D."/>
            <person name="Macfadyen A."/>
        </authorList>
    </citation>
    <scope>NUCLEOTIDE SEQUENCE [LARGE SCALE GENOMIC DNA]</scope>
</reference>
<evidence type="ECO:0000256" key="9">
    <source>
        <dbReference type="PROSITE-ProRule" id="PRU10112"/>
    </source>
</evidence>
<dbReference type="GO" id="GO:0005829">
    <property type="term" value="C:cytosol"/>
    <property type="evidence" value="ECO:0007669"/>
    <property type="project" value="TreeGrafter"/>
</dbReference>
<dbReference type="PANTHER" id="PTHR30523">
    <property type="entry name" value="PHOSPHOENOLPYRUVATE CARBOXYLASE"/>
    <property type="match status" value="1"/>
</dbReference>
<dbReference type="AlphaFoldDB" id="A0AAV1INP5"/>
<name>A0AAV1INP5_9CHLO</name>
<evidence type="ECO:0000256" key="2">
    <source>
        <dbReference type="ARBA" id="ARBA00008346"/>
    </source>
</evidence>
<keyword evidence="12" id="KW-1185">Reference proteome</keyword>
<dbReference type="SUPFAM" id="SSF51621">
    <property type="entry name" value="Phosphoenolpyruvate/pyruvate domain"/>
    <property type="match status" value="2"/>
</dbReference>
<dbReference type="PROSITE" id="PS00781">
    <property type="entry name" value="PEPCASE_1"/>
    <property type="match status" value="1"/>
</dbReference>
<dbReference type="GO" id="GO:0008964">
    <property type="term" value="F:phosphoenolpyruvate carboxylase activity"/>
    <property type="evidence" value="ECO:0007669"/>
    <property type="project" value="UniProtKB-EC"/>
</dbReference>
<dbReference type="Gene3D" id="1.20.1440.90">
    <property type="entry name" value="Phosphoenolpyruvate/pyruvate domain"/>
    <property type="match status" value="2"/>
</dbReference>
<evidence type="ECO:0000313" key="12">
    <source>
        <dbReference type="Proteomes" id="UP001314263"/>
    </source>
</evidence>
<comment type="similarity">
    <text evidence="2">Belongs to the PEPCase type 1 family.</text>
</comment>
<gene>
    <name evidence="11" type="ORF">CVIRNUC_011127</name>
</gene>
<dbReference type="EMBL" id="CAUYUE010000018">
    <property type="protein sequence ID" value="CAK0787905.1"/>
    <property type="molecule type" value="Genomic_DNA"/>
</dbReference>
<evidence type="ECO:0000256" key="4">
    <source>
        <dbReference type="ARBA" id="ARBA00022842"/>
    </source>
</evidence>